<dbReference type="Pfam" id="PF00561">
    <property type="entry name" value="Abhydrolase_1"/>
    <property type="match status" value="1"/>
</dbReference>
<proteinExistence type="predicted"/>
<dbReference type="GO" id="GO:0016020">
    <property type="term" value="C:membrane"/>
    <property type="evidence" value="ECO:0007669"/>
    <property type="project" value="TreeGrafter"/>
</dbReference>
<name>A0A450Y8G6_9GAMM</name>
<dbReference type="SUPFAM" id="SSF53474">
    <property type="entry name" value="alpha/beta-Hydrolases"/>
    <property type="match status" value="1"/>
</dbReference>
<dbReference type="Gene3D" id="3.40.50.1820">
    <property type="entry name" value="alpha/beta hydrolase"/>
    <property type="match status" value="1"/>
</dbReference>
<dbReference type="InterPro" id="IPR050266">
    <property type="entry name" value="AB_hydrolase_sf"/>
</dbReference>
<gene>
    <name evidence="5" type="ORF">BECKSD772D_GA0070982_100820</name>
    <name evidence="4" type="ORF">BECKSD772E_GA0070983_101722</name>
    <name evidence="3" type="ORF">BECKSD772F_GA0070984_101822</name>
</gene>
<dbReference type="AlphaFoldDB" id="A0A450Y8G6"/>
<evidence type="ECO:0000313" key="4">
    <source>
        <dbReference type="EMBL" id="VFK42492.1"/>
    </source>
</evidence>
<evidence type="ECO:0000256" key="1">
    <source>
        <dbReference type="ARBA" id="ARBA00022801"/>
    </source>
</evidence>
<dbReference type="PANTHER" id="PTHR43798:SF31">
    <property type="entry name" value="AB HYDROLASE SUPERFAMILY PROTEIN YCLE"/>
    <property type="match status" value="1"/>
</dbReference>
<dbReference type="PANTHER" id="PTHR43798">
    <property type="entry name" value="MONOACYLGLYCEROL LIPASE"/>
    <property type="match status" value="1"/>
</dbReference>
<reference evidence="3" key="1">
    <citation type="submission" date="2019-02" db="EMBL/GenBank/DDBJ databases">
        <authorList>
            <person name="Gruber-Vodicka R. H."/>
            <person name="Seah K. B. B."/>
        </authorList>
    </citation>
    <scope>NUCLEOTIDE SEQUENCE</scope>
    <source>
        <strain evidence="5">BECK_S127</strain>
        <strain evidence="4">BECK_S1320</strain>
        <strain evidence="3">BECK_S1321</strain>
    </source>
</reference>
<evidence type="ECO:0000259" key="2">
    <source>
        <dbReference type="Pfam" id="PF00561"/>
    </source>
</evidence>
<dbReference type="EMBL" id="CAADFU010000017">
    <property type="protein sequence ID" value="VFK42492.1"/>
    <property type="molecule type" value="Genomic_DNA"/>
</dbReference>
<protein>
    <submittedName>
        <fullName evidence="3">Pimeloyl-ACP methyl ester carboxylesterase</fullName>
    </submittedName>
</protein>
<dbReference type="EMBL" id="CAADFR010000018">
    <property type="protein sequence ID" value="VFK37826.1"/>
    <property type="molecule type" value="Genomic_DNA"/>
</dbReference>
<sequence length="259" mass="28973">MKDPDIHDSRLSYARIGENPAIQFIWAHGWGQNHSALLPLARPLKAMGSHYVLDLPGFGQSARPAATWGTKDYARHLAAWLKTLPPGKRIWVGHSFGCRVGIQLAAVYPDLVNALFLIGAAGLPRKRTPAQKIRLTVRIYAYKLLRGILISLGISHAWLAARFGSSDYRNAGEMRDILMTVIREDLTDIAPRVSCPVHLIYGENDTQTAPEAGERYVRLMTDSQLTILPMHDHYSVLSDGRHQILAHLKTFARRVIEND</sequence>
<feature type="domain" description="AB hydrolase-1" evidence="2">
    <location>
        <begin position="28"/>
        <end position="144"/>
    </location>
</feature>
<evidence type="ECO:0000313" key="3">
    <source>
        <dbReference type="EMBL" id="VFK37826.1"/>
    </source>
</evidence>
<accession>A0A450Y8G6</accession>
<keyword evidence="1" id="KW-0378">Hydrolase</keyword>
<evidence type="ECO:0000313" key="5">
    <source>
        <dbReference type="EMBL" id="VFK78153.1"/>
    </source>
</evidence>
<dbReference type="EMBL" id="CAADHB010000008">
    <property type="protein sequence ID" value="VFK78153.1"/>
    <property type="molecule type" value="Genomic_DNA"/>
</dbReference>
<organism evidence="3">
    <name type="scientific">Candidatus Kentrum sp. SD</name>
    <dbReference type="NCBI Taxonomy" id="2126332"/>
    <lineage>
        <taxon>Bacteria</taxon>
        <taxon>Pseudomonadati</taxon>
        <taxon>Pseudomonadota</taxon>
        <taxon>Gammaproteobacteria</taxon>
        <taxon>Candidatus Kentrum</taxon>
    </lineage>
</organism>
<dbReference type="InterPro" id="IPR029058">
    <property type="entry name" value="AB_hydrolase_fold"/>
</dbReference>
<dbReference type="GO" id="GO:0016787">
    <property type="term" value="F:hydrolase activity"/>
    <property type="evidence" value="ECO:0007669"/>
    <property type="project" value="UniProtKB-KW"/>
</dbReference>
<dbReference type="InterPro" id="IPR000073">
    <property type="entry name" value="AB_hydrolase_1"/>
</dbReference>